<name>A0A0S2UPC8_9PROT</name>
<dbReference type="AlphaFoldDB" id="A0A0S2UPC8"/>
<reference evidence="2" key="1">
    <citation type="submission" date="2015-11" db="EMBL/GenBank/DDBJ databases">
        <title>Complete genome sequences of the obligate symbionts Candidatus Sulcia muelleri and Candidatus Nasuia deltocephalinicola from the pestiferous leafhopper, Macrosteles quadripunctulatus (Hemiptera: Cicadellidae).</title>
        <authorList>
            <person name="Bennett G.M."/>
            <person name="Abba S."/>
            <person name="Kube M."/>
            <person name="Marzachi C."/>
        </authorList>
    </citation>
    <scope>NUCLEOTIDE SEQUENCE [LARGE SCALE GENOMIC DNA]</scope>
    <source>
        <strain evidence="2">PUNC</strain>
    </source>
</reference>
<reference evidence="1 2" key="2">
    <citation type="journal article" date="2016" name="Genome Announc.">
        <title>Complete Genome Sequences of the Obligate Symbionts 'Candidatus Sulcia muelleri' and 'Ca. Nasuia deltocephalinicola' from the Pestiferous Leafhopper Macrosteles quadripunctulatus (Hemiptera: Cicadellidae).</title>
        <authorList>
            <person name="Bennett G.M."/>
            <person name="Abba S."/>
            <person name="Kube M."/>
            <person name="Marzachi C."/>
        </authorList>
    </citation>
    <scope>NUCLEOTIDE SEQUENCE [LARGE SCALE GENOMIC DNA]</scope>
    <source>
        <strain evidence="1 2">PUNC</strain>
    </source>
</reference>
<gene>
    <name evidence="1" type="ORF">ASU29_067</name>
</gene>
<sequence>MQYLKGNKISKSNRKNRKFFLKNKKKIKINFKNLKIFNEKKHNFIKI</sequence>
<evidence type="ECO:0000313" key="2">
    <source>
        <dbReference type="Proteomes" id="UP000055684"/>
    </source>
</evidence>
<protein>
    <submittedName>
        <fullName evidence="1">50S ribosomal subunit protein L28</fullName>
    </submittedName>
</protein>
<accession>A0A0S2UPC8</accession>
<proteinExistence type="predicted"/>
<organism evidence="1 2">
    <name type="scientific">Candidatus Nasuia deltocephalincola</name>
    <dbReference type="NCBI Taxonomy" id="1160784"/>
    <lineage>
        <taxon>Bacteria</taxon>
        <taxon>Pseudomonadati</taxon>
        <taxon>Pseudomonadota</taxon>
        <taxon>Betaproteobacteria</taxon>
        <taxon>Candidatus Nasuia</taxon>
    </lineage>
</organism>
<dbReference type="EMBL" id="CP013211">
    <property type="protein sequence ID" value="ALP69990.1"/>
    <property type="molecule type" value="Genomic_DNA"/>
</dbReference>
<dbReference type="Proteomes" id="UP000055684">
    <property type="component" value="Chromosome"/>
</dbReference>
<evidence type="ECO:0000313" key="1">
    <source>
        <dbReference type="EMBL" id="ALP69990.1"/>
    </source>
</evidence>